<evidence type="ECO:0000313" key="6">
    <source>
        <dbReference type="EMBL" id="RYU95507.1"/>
    </source>
</evidence>
<dbReference type="Proteomes" id="UP000293162">
    <property type="component" value="Unassembled WGS sequence"/>
</dbReference>
<dbReference type="InterPro" id="IPR050695">
    <property type="entry name" value="N-acetylmuramoyl_amidase_3"/>
</dbReference>
<dbReference type="EC" id="3.5.1.28" evidence="2"/>
<dbReference type="GO" id="GO:0030288">
    <property type="term" value="C:outer membrane-bounded periplasmic space"/>
    <property type="evidence" value="ECO:0007669"/>
    <property type="project" value="TreeGrafter"/>
</dbReference>
<evidence type="ECO:0000256" key="1">
    <source>
        <dbReference type="ARBA" id="ARBA00001561"/>
    </source>
</evidence>
<keyword evidence="7" id="KW-1185">Reference proteome</keyword>
<dbReference type="PANTHER" id="PTHR30404:SF0">
    <property type="entry name" value="N-ACETYLMURAMOYL-L-ALANINE AMIDASE AMIC"/>
    <property type="match status" value="1"/>
</dbReference>
<dbReference type="Pfam" id="PF01520">
    <property type="entry name" value="Amidase_3"/>
    <property type="match status" value="1"/>
</dbReference>
<feature type="chain" id="PRO_5020830175" description="N-acetylmuramoyl-L-alanine amidase" evidence="4">
    <location>
        <begin position="20"/>
        <end position="252"/>
    </location>
</feature>
<feature type="signal peptide" evidence="4">
    <location>
        <begin position="1"/>
        <end position="19"/>
    </location>
</feature>
<organism evidence="6 7">
    <name type="scientific">Emticicia agri</name>
    <dbReference type="NCBI Taxonomy" id="2492393"/>
    <lineage>
        <taxon>Bacteria</taxon>
        <taxon>Pseudomonadati</taxon>
        <taxon>Bacteroidota</taxon>
        <taxon>Cytophagia</taxon>
        <taxon>Cytophagales</taxon>
        <taxon>Leadbetterellaceae</taxon>
        <taxon>Emticicia</taxon>
    </lineage>
</organism>
<keyword evidence="4" id="KW-0732">Signal</keyword>
<sequence length="252" mass="28490">MLKFLKVLFLILIAVGSVAAQKRQLKTIVIDAGHGGKDPGTSHGKLKEKNIALSITLKVGKLIEEELGIKVVYTRKKDVFIPLHERGSIANRHKADLFICIHVNANPYSSKIYGSETYTMGLHKTEENLELAKRENGVILMEENYEKNYDFDPNSPLAHIKMANYQNAFMRQSLNLASKVEKQFQKSGRKSRGVKQAGFQVLWETTMPGIYIETGYLTNATDRKLLESEKGHQQIAEAIVKALKIYKEEIEK</sequence>
<name>A0A4Q5M0Z2_9BACT</name>
<dbReference type="SMART" id="SM00646">
    <property type="entry name" value="Ami_3"/>
    <property type="match status" value="1"/>
</dbReference>
<feature type="domain" description="MurNAc-LAA" evidence="5">
    <location>
        <begin position="87"/>
        <end position="244"/>
    </location>
</feature>
<comment type="caution">
    <text evidence="6">The sequence shown here is derived from an EMBL/GenBank/DDBJ whole genome shotgun (WGS) entry which is preliminary data.</text>
</comment>
<comment type="catalytic activity">
    <reaction evidence="1">
        <text>Hydrolyzes the link between N-acetylmuramoyl residues and L-amino acid residues in certain cell-wall glycopeptides.</text>
        <dbReference type="EC" id="3.5.1.28"/>
    </reaction>
</comment>
<dbReference type="GO" id="GO:0008745">
    <property type="term" value="F:N-acetylmuramoyl-L-alanine amidase activity"/>
    <property type="evidence" value="ECO:0007669"/>
    <property type="project" value="UniProtKB-EC"/>
</dbReference>
<dbReference type="PANTHER" id="PTHR30404">
    <property type="entry name" value="N-ACETYLMURAMOYL-L-ALANINE AMIDASE"/>
    <property type="match status" value="1"/>
</dbReference>
<dbReference type="GO" id="GO:0009253">
    <property type="term" value="P:peptidoglycan catabolic process"/>
    <property type="evidence" value="ECO:0007669"/>
    <property type="project" value="InterPro"/>
</dbReference>
<evidence type="ECO:0000256" key="4">
    <source>
        <dbReference type="SAM" id="SignalP"/>
    </source>
</evidence>
<dbReference type="EMBL" id="SEWF01000014">
    <property type="protein sequence ID" value="RYU95507.1"/>
    <property type="molecule type" value="Genomic_DNA"/>
</dbReference>
<dbReference type="AlphaFoldDB" id="A0A4Q5M0Z2"/>
<accession>A0A4Q5M0Z2</accession>
<evidence type="ECO:0000259" key="5">
    <source>
        <dbReference type="SMART" id="SM00646"/>
    </source>
</evidence>
<reference evidence="6 7" key="1">
    <citation type="submission" date="2019-02" db="EMBL/GenBank/DDBJ databases">
        <title>Bacterial novel species Emticicia sp. 17J42-9 isolated from soil.</title>
        <authorList>
            <person name="Jung H.-Y."/>
        </authorList>
    </citation>
    <scope>NUCLEOTIDE SEQUENCE [LARGE SCALE GENOMIC DNA]</scope>
    <source>
        <strain evidence="6 7">17J42-9</strain>
    </source>
</reference>
<dbReference type="InterPro" id="IPR002508">
    <property type="entry name" value="MurNAc-LAA_cat"/>
</dbReference>
<dbReference type="FunFam" id="3.40.630.40:FF:000005">
    <property type="entry name" value="N-acetylmuramoyl-L-alanine amidase (AmiA)"/>
    <property type="match status" value="1"/>
</dbReference>
<evidence type="ECO:0000256" key="2">
    <source>
        <dbReference type="ARBA" id="ARBA00011901"/>
    </source>
</evidence>
<protein>
    <recommendedName>
        <fullName evidence="2">N-acetylmuramoyl-L-alanine amidase</fullName>
        <ecNumber evidence="2">3.5.1.28</ecNumber>
    </recommendedName>
</protein>
<evidence type="ECO:0000313" key="7">
    <source>
        <dbReference type="Proteomes" id="UP000293162"/>
    </source>
</evidence>
<proteinExistence type="predicted"/>
<dbReference type="Gene3D" id="3.40.630.40">
    <property type="entry name" value="Zn-dependent exopeptidases"/>
    <property type="match status" value="1"/>
</dbReference>
<dbReference type="SUPFAM" id="SSF53187">
    <property type="entry name" value="Zn-dependent exopeptidases"/>
    <property type="match status" value="1"/>
</dbReference>
<gene>
    <name evidence="6" type="ORF">EWM59_11470</name>
</gene>
<dbReference type="OrthoDB" id="9806267at2"/>
<keyword evidence="3" id="KW-0378">Hydrolase</keyword>
<evidence type="ECO:0000256" key="3">
    <source>
        <dbReference type="ARBA" id="ARBA00022801"/>
    </source>
</evidence>
<dbReference type="RefSeq" id="WP_130021113.1">
    <property type="nucleotide sequence ID" value="NZ_SEWF01000014.1"/>
</dbReference>
<dbReference type="CDD" id="cd02696">
    <property type="entry name" value="MurNAc-LAA"/>
    <property type="match status" value="1"/>
</dbReference>